<dbReference type="AlphaFoldDB" id="A0AAV4ASQ6"/>
<organism evidence="1 2">
    <name type="scientific">Plakobranchus ocellatus</name>
    <dbReference type="NCBI Taxonomy" id="259542"/>
    <lineage>
        <taxon>Eukaryota</taxon>
        <taxon>Metazoa</taxon>
        <taxon>Spiralia</taxon>
        <taxon>Lophotrochozoa</taxon>
        <taxon>Mollusca</taxon>
        <taxon>Gastropoda</taxon>
        <taxon>Heterobranchia</taxon>
        <taxon>Euthyneura</taxon>
        <taxon>Panpulmonata</taxon>
        <taxon>Sacoglossa</taxon>
        <taxon>Placobranchoidea</taxon>
        <taxon>Plakobranchidae</taxon>
        <taxon>Plakobranchus</taxon>
    </lineage>
</organism>
<accession>A0AAV4ASQ6</accession>
<proteinExistence type="predicted"/>
<name>A0AAV4ASQ6_9GAST</name>
<dbReference type="EMBL" id="BLXT01004527">
    <property type="protein sequence ID" value="GFO14156.1"/>
    <property type="molecule type" value="Genomic_DNA"/>
</dbReference>
<dbReference type="Proteomes" id="UP000735302">
    <property type="component" value="Unassembled WGS sequence"/>
</dbReference>
<comment type="caution">
    <text evidence="1">The sequence shown here is derived from an EMBL/GenBank/DDBJ whole genome shotgun (WGS) entry which is preliminary data.</text>
</comment>
<evidence type="ECO:0000313" key="1">
    <source>
        <dbReference type="EMBL" id="GFO14156.1"/>
    </source>
</evidence>
<protein>
    <submittedName>
        <fullName evidence="1">Uncharacterized protein</fullName>
    </submittedName>
</protein>
<reference evidence="1 2" key="1">
    <citation type="journal article" date="2021" name="Elife">
        <title>Chloroplast acquisition without the gene transfer in kleptoplastic sea slugs, Plakobranchus ocellatus.</title>
        <authorList>
            <person name="Maeda T."/>
            <person name="Takahashi S."/>
            <person name="Yoshida T."/>
            <person name="Shimamura S."/>
            <person name="Takaki Y."/>
            <person name="Nagai Y."/>
            <person name="Toyoda A."/>
            <person name="Suzuki Y."/>
            <person name="Arimoto A."/>
            <person name="Ishii H."/>
            <person name="Satoh N."/>
            <person name="Nishiyama T."/>
            <person name="Hasebe M."/>
            <person name="Maruyama T."/>
            <person name="Minagawa J."/>
            <person name="Obokata J."/>
            <person name="Shigenobu S."/>
        </authorList>
    </citation>
    <scope>NUCLEOTIDE SEQUENCE [LARGE SCALE GENOMIC DNA]</scope>
</reference>
<evidence type="ECO:0000313" key="2">
    <source>
        <dbReference type="Proteomes" id="UP000735302"/>
    </source>
</evidence>
<gene>
    <name evidence="1" type="ORF">PoB_004066100</name>
</gene>
<keyword evidence="2" id="KW-1185">Reference proteome</keyword>
<sequence length="84" mass="10074">MHTAIFHPLNEEKADKKSYWNSEEKSDLVAQRTPCHQRRPNRHFIISRQKCCERRIIWDVPRRTYRRQVFPGGLIVVRDALTDA</sequence>